<dbReference type="SUPFAM" id="SSF160904">
    <property type="entry name" value="Jann2411-like"/>
    <property type="match status" value="1"/>
</dbReference>
<comment type="caution">
    <text evidence="2">The sequence shown here is derived from an EMBL/GenBank/DDBJ whole genome shotgun (WGS) entry which is preliminary data.</text>
</comment>
<dbReference type="EMBL" id="JAERRK010000009">
    <property type="protein sequence ID" value="MBL1084110.1"/>
    <property type="molecule type" value="Genomic_DNA"/>
</dbReference>
<feature type="domain" description="Zinc finger CGNR" evidence="1">
    <location>
        <begin position="140"/>
        <end position="181"/>
    </location>
</feature>
<keyword evidence="3" id="KW-1185">Reference proteome</keyword>
<gene>
    <name evidence="2" type="ORF">JK359_19425</name>
</gene>
<dbReference type="AlphaFoldDB" id="A0A937EL80"/>
<dbReference type="Gene3D" id="1.10.3300.10">
    <property type="entry name" value="Jann2411-like domain"/>
    <property type="match status" value="1"/>
</dbReference>
<sequence>MRQPGNREVAPGRLALVQSFVNSLNVEFGPDEFASLGGFTRWLAEYGPPGAGRGVTGADRERAVELREALRALLRENNGGDPDPAARAVVERIAAQCPLVLGFDEAGLPGLRPAREGAGGLFGEVLGIVVEAAGEGTWQRLKSCHDHRCEWAFYDRARNRTGRWCSMAVCGTRSKMQVYRQGLKTAGASGPQGGGRRAG</sequence>
<dbReference type="PANTHER" id="PTHR35525">
    <property type="entry name" value="BLL6575 PROTEIN"/>
    <property type="match status" value="1"/>
</dbReference>
<dbReference type="InterPro" id="IPR023286">
    <property type="entry name" value="ABATE_dom_sf"/>
</dbReference>
<dbReference type="Pfam" id="PF11706">
    <property type="entry name" value="zf-CGNR"/>
    <property type="match status" value="1"/>
</dbReference>
<dbReference type="InterPro" id="IPR021005">
    <property type="entry name" value="Znf_CGNR"/>
</dbReference>
<dbReference type="PANTHER" id="PTHR35525:SF3">
    <property type="entry name" value="BLL6575 PROTEIN"/>
    <property type="match status" value="1"/>
</dbReference>
<organism evidence="2 3">
    <name type="scientific">Streptomyces actinomycinicus</name>
    <dbReference type="NCBI Taxonomy" id="1695166"/>
    <lineage>
        <taxon>Bacteria</taxon>
        <taxon>Bacillati</taxon>
        <taxon>Actinomycetota</taxon>
        <taxon>Actinomycetes</taxon>
        <taxon>Kitasatosporales</taxon>
        <taxon>Streptomycetaceae</taxon>
        <taxon>Streptomyces</taxon>
    </lineage>
</organism>
<protein>
    <submittedName>
        <fullName evidence="2">CGNR zinc finger domain-containing protein</fullName>
    </submittedName>
</protein>
<dbReference type="InterPro" id="IPR010852">
    <property type="entry name" value="ABATE"/>
</dbReference>
<evidence type="ECO:0000259" key="1">
    <source>
        <dbReference type="Pfam" id="PF11706"/>
    </source>
</evidence>
<evidence type="ECO:0000313" key="3">
    <source>
        <dbReference type="Proteomes" id="UP000661858"/>
    </source>
</evidence>
<reference evidence="2" key="1">
    <citation type="submission" date="2021-01" db="EMBL/GenBank/DDBJ databases">
        <title>WGS of actinomycetes isolated from Thailand.</title>
        <authorList>
            <person name="Thawai C."/>
        </authorList>
    </citation>
    <scope>NUCLEOTIDE SEQUENCE</scope>
    <source>
        <strain evidence="2">RCU-197</strain>
    </source>
</reference>
<name>A0A937EL80_9ACTN</name>
<proteinExistence type="predicted"/>
<dbReference type="Proteomes" id="UP000661858">
    <property type="component" value="Unassembled WGS sequence"/>
</dbReference>
<dbReference type="Pfam" id="PF07336">
    <property type="entry name" value="ABATE"/>
    <property type="match status" value="1"/>
</dbReference>
<evidence type="ECO:0000313" key="2">
    <source>
        <dbReference type="EMBL" id="MBL1084110.1"/>
    </source>
</evidence>
<accession>A0A937EL80</accession>